<evidence type="ECO:0000259" key="1">
    <source>
        <dbReference type="PROSITE" id="PS51457"/>
    </source>
</evidence>
<accession>A0A0J7KR50</accession>
<feature type="domain" description="BEN" evidence="1">
    <location>
        <begin position="254"/>
        <end position="354"/>
    </location>
</feature>
<dbReference type="AlphaFoldDB" id="A0A0J7KR50"/>
<dbReference type="PaxDb" id="67767-A0A0J7KR50"/>
<dbReference type="EMBL" id="LBMM01004145">
    <property type="protein sequence ID" value="KMQ92771.1"/>
    <property type="molecule type" value="Genomic_DNA"/>
</dbReference>
<dbReference type="Gene3D" id="1.10.10.2590">
    <property type="entry name" value="BEN domain"/>
    <property type="match status" value="1"/>
</dbReference>
<evidence type="ECO:0000313" key="2">
    <source>
        <dbReference type="EMBL" id="KMQ92771.1"/>
    </source>
</evidence>
<dbReference type="PROSITE" id="PS51457">
    <property type="entry name" value="BEN"/>
    <property type="match status" value="1"/>
</dbReference>
<evidence type="ECO:0000313" key="3">
    <source>
        <dbReference type="Proteomes" id="UP000036403"/>
    </source>
</evidence>
<name>A0A0J7KR50_LASNI</name>
<gene>
    <name evidence="2" type="ORF">RF55_7200</name>
</gene>
<dbReference type="SMART" id="SM01025">
    <property type="entry name" value="BEN"/>
    <property type="match status" value="1"/>
</dbReference>
<dbReference type="Pfam" id="PF10523">
    <property type="entry name" value="BEN"/>
    <property type="match status" value="1"/>
</dbReference>
<dbReference type="GO" id="GO:0003677">
    <property type="term" value="F:DNA binding"/>
    <property type="evidence" value="ECO:0007669"/>
    <property type="project" value="InterPro"/>
</dbReference>
<dbReference type="OrthoDB" id="7555136at2759"/>
<organism evidence="2 3">
    <name type="scientific">Lasius niger</name>
    <name type="common">Black garden ant</name>
    <dbReference type="NCBI Taxonomy" id="67767"/>
    <lineage>
        <taxon>Eukaryota</taxon>
        <taxon>Metazoa</taxon>
        <taxon>Ecdysozoa</taxon>
        <taxon>Arthropoda</taxon>
        <taxon>Hexapoda</taxon>
        <taxon>Insecta</taxon>
        <taxon>Pterygota</taxon>
        <taxon>Neoptera</taxon>
        <taxon>Endopterygota</taxon>
        <taxon>Hymenoptera</taxon>
        <taxon>Apocrita</taxon>
        <taxon>Aculeata</taxon>
        <taxon>Formicoidea</taxon>
        <taxon>Formicidae</taxon>
        <taxon>Formicinae</taxon>
        <taxon>Lasius</taxon>
        <taxon>Lasius</taxon>
    </lineage>
</organism>
<proteinExistence type="predicted"/>
<sequence>MNDDNCVLCEFHNEGDSVAVGYREWFLDEINDEALDDIIKRGTEIKMRWPMIDIGSSNVMKKRLKMCEWQEVVAKIFAYGKWADMCKLRINLKKYGVTTKTKQISQKKAKHSSYTKEKHLLDDYKHQREGLFTISSEESSLDERNNNISQNELVTQISLLKIENKRLKADNERLRTLRAVTEDTYEKDRLDKILKEGEKTKQSTPMIKSCTAEYTEAEKENEHPEIKEEIMHTLEHRIDSVENDTQKRMTNLGGTNVMVNTVQLARCNHTSISKLTCDLLTLLFTRDELSGSSLTGKVSNIHLKKGATPKNKLDPSRVEAIKSYVMLKFGDVTNAETIIFKTIKQKCNNLSRTHKESIVLDK</sequence>
<keyword evidence="3" id="KW-1185">Reference proteome</keyword>
<dbReference type="Proteomes" id="UP000036403">
    <property type="component" value="Unassembled WGS sequence"/>
</dbReference>
<protein>
    <submittedName>
        <fullName evidence="2">Ben domain-containing protein 6</fullName>
    </submittedName>
</protein>
<dbReference type="InterPro" id="IPR018379">
    <property type="entry name" value="BEN_domain"/>
</dbReference>
<comment type="caution">
    <text evidence="2">The sequence shown here is derived from an EMBL/GenBank/DDBJ whole genome shotgun (WGS) entry which is preliminary data.</text>
</comment>
<reference evidence="2 3" key="1">
    <citation type="submission" date="2015-04" db="EMBL/GenBank/DDBJ databases">
        <title>Lasius niger genome sequencing.</title>
        <authorList>
            <person name="Konorov E.A."/>
            <person name="Nikitin M.A."/>
            <person name="Kirill M.V."/>
            <person name="Chang P."/>
        </authorList>
    </citation>
    <scope>NUCLEOTIDE SEQUENCE [LARGE SCALE GENOMIC DNA]</scope>
    <source>
        <tissue evidence="2">Whole</tissue>
    </source>
</reference>